<gene>
    <name evidence="2" type="ORF">BLGHR1_15269</name>
</gene>
<evidence type="ECO:0000313" key="2">
    <source>
        <dbReference type="EMBL" id="SZF04472.1"/>
    </source>
</evidence>
<accession>A0A383UYT6</accession>
<name>A0A383UYT6_BLUHO</name>
<proteinExistence type="predicted"/>
<feature type="compositionally biased region" description="Basic residues" evidence="1">
    <location>
        <begin position="36"/>
        <end position="48"/>
    </location>
</feature>
<dbReference type="VEuPathDB" id="FungiDB:BLGHR1_15269"/>
<dbReference type="EMBL" id="UNSH01000067">
    <property type="protein sequence ID" value="SZF04472.1"/>
    <property type="molecule type" value="Genomic_DNA"/>
</dbReference>
<feature type="compositionally biased region" description="Polar residues" evidence="1">
    <location>
        <begin position="105"/>
        <end position="114"/>
    </location>
</feature>
<feature type="region of interest" description="Disordered" evidence="1">
    <location>
        <begin position="1"/>
        <end position="114"/>
    </location>
</feature>
<sequence>MARVSPSPPHTHRETCDGDQGGGGGGEAEVADSPARRHSGRGEKRRGRAGTVERIDYHGNDGAPNDFYLHGPHSRREHLMTTAKQLPPTRSMTGRRLAAERHGTHTLSKSRGPW</sequence>
<dbReference type="AlphaFoldDB" id="A0A383UYT6"/>
<reference evidence="2 3" key="1">
    <citation type="submission" date="2017-11" db="EMBL/GenBank/DDBJ databases">
        <authorList>
            <person name="Kracher B."/>
        </authorList>
    </citation>
    <scope>NUCLEOTIDE SEQUENCE [LARGE SCALE GENOMIC DNA]</scope>
    <source>
        <strain evidence="2 3">RACE1</strain>
    </source>
</reference>
<protein>
    <submittedName>
        <fullName evidence="2">Uncharacterized protein</fullName>
    </submittedName>
</protein>
<dbReference type="Proteomes" id="UP000275772">
    <property type="component" value="Unassembled WGS sequence"/>
</dbReference>
<evidence type="ECO:0000313" key="3">
    <source>
        <dbReference type="Proteomes" id="UP000275772"/>
    </source>
</evidence>
<evidence type="ECO:0000256" key="1">
    <source>
        <dbReference type="SAM" id="MobiDB-lite"/>
    </source>
</evidence>
<organism evidence="2 3">
    <name type="scientific">Blumeria hordei</name>
    <name type="common">Barley powdery mildew</name>
    <name type="synonym">Blumeria graminis f. sp. hordei</name>
    <dbReference type="NCBI Taxonomy" id="2867405"/>
    <lineage>
        <taxon>Eukaryota</taxon>
        <taxon>Fungi</taxon>
        <taxon>Dikarya</taxon>
        <taxon>Ascomycota</taxon>
        <taxon>Pezizomycotina</taxon>
        <taxon>Leotiomycetes</taxon>
        <taxon>Erysiphales</taxon>
        <taxon>Erysiphaceae</taxon>
        <taxon>Blumeria</taxon>
    </lineage>
</organism>
<feature type="compositionally biased region" description="Polar residues" evidence="1">
    <location>
        <begin position="82"/>
        <end position="92"/>
    </location>
</feature>